<organism evidence="2 3">
    <name type="scientific">Natronococcus pandeyae</name>
    <dbReference type="NCBI Taxonomy" id="2055836"/>
    <lineage>
        <taxon>Archaea</taxon>
        <taxon>Methanobacteriati</taxon>
        <taxon>Methanobacteriota</taxon>
        <taxon>Stenosarchaea group</taxon>
        <taxon>Halobacteria</taxon>
        <taxon>Halobacteriales</taxon>
        <taxon>Natrialbaceae</taxon>
        <taxon>Natronococcus</taxon>
    </lineage>
</organism>
<keyword evidence="3" id="KW-1185">Reference proteome</keyword>
<name>A0A8J8TRB2_9EURY</name>
<proteinExistence type="predicted"/>
<reference evidence="2" key="1">
    <citation type="submission" date="2017-11" db="EMBL/GenBank/DDBJ databases">
        <authorList>
            <person name="Kajale S.C."/>
            <person name="Sharma A."/>
        </authorList>
    </citation>
    <scope>NUCLEOTIDE SEQUENCE</scope>
    <source>
        <strain evidence="2">LS1_42</strain>
    </source>
</reference>
<dbReference type="Proteomes" id="UP000766904">
    <property type="component" value="Unassembled WGS sequence"/>
</dbReference>
<comment type="caution">
    <text evidence="2">The sequence shown here is derived from an EMBL/GenBank/DDBJ whole genome shotgun (WGS) entry which is preliminary data.</text>
</comment>
<feature type="region of interest" description="Disordered" evidence="1">
    <location>
        <begin position="1"/>
        <end position="29"/>
    </location>
</feature>
<evidence type="ECO:0000256" key="1">
    <source>
        <dbReference type="SAM" id="MobiDB-lite"/>
    </source>
</evidence>
<gene>
    <name evidence="2" type="ORF">CV102_16355</name>
</gene>
<protein>
    <submittedName>
        <fullName evidence="2">Uncharacterized protein</fullName>
    </submittedName>
</protein>
<dbReference type="AlphaFoldDB" id="A0A8J8TRB2"/>
<evidence type="ECO:0000313" key="2">
    <source>
        <dbReference type="EMBL" id="TYL37539.1"/>
    </source>
</evidence>
<sequence length="139" mass="15388">MASPADRYEAGKRPMSKLSVRPVDSSDPEVIRSTRRENYRIGGRVLASRDDLEGRWESLPDGICPQVFPVRTGEPDQFLAELEGAGVHDAHTWPRLSEPVRTDPDHETATTLARETVVLPVHQHLGPSSIDAAGESLRR</sequence>
<dbReference type="EMBL" id="PHNJ01000009">
    <property type="protein sequence ID" value="TYL37539.1"/>
    <property type="molecule type" value="Genomic_DNA"/>
</dbReference>
<dbReference type="OrthoDB" id="358899at2157"/>
<feature type="compositionally biased region" description="Basic and acidic residues" evidence="1">
    <location>
        <begin position="1"/>
        <end position="12"/>
    </location>
</feature>
<accession>A0A8J8TRB2</accession>
<evidence type="ECO:0000313" key="3">
    <source>
        <dbReference type="Proteomes" id="UP000766904"/>
    </source>
</evidence>
<dbReference type="RefSeq" id="WP_148859068.1">
    <property type="nucleotide sequence ID" value="NZ_PHNJ01000009.1"/>
</dbReference>